<keyword evidence="1" id="KW-0472">Membrane</keyword>
<proteinExistence type="predicted"/>
<dbReference type="KEGG" id="scr:SCHRY_v1c00740"/>
<dbReference type="RefSeq" id="WP_016338488.1">
    <property type="nucleotide sequence ID" value="NC_021280.1"/>
</dbReference>
<evidence type="ECO:0000313" key="2">
    <source>
        <dbReference type="EMBL" id="AGM24661.1"/>
    </source>
</evidence>
<dbReference type="STRING" id="1276227.SCHRY_v1c00740"/>
<dbReference type="AlphaFoldDB" id="R4UH65"/>
<keyword evidence="3" id="KW-1185">Reference proteome</keyword>
<dbReference type="OrthoDB" id="9968747at2"/>
<dbReference type="HOGENOM" id="CLU_2847605_0_0_14"/>
<keyword evidence="1" id="KW-0812">Transmembrane</keyword>
<feature type="transmembrane region" description="Helical" evidence="1">
    <location>
        <begin position="6"/>
        <end position="28"/>
    </location>
</feature>
<sequence length="65" mass="7726">MMPSFFIYFALIPVVIFCLIWITIRTIEKNFHRYLNSKKLILLISAIICTVIVIIIIILSFYLFQ</sequence>
<accession>R4UH65</accession>
<dbReference type="Proteomes" id="UP000013964">
    <property type="component" value="Chromosome"/>
</dbReference>
<evidence type="ECO:0000313" key="3">
    <source>
        <dbReference type="Proteomes" id="UP000013964"/>
    </source>
</evidence>
<dbReference type="EMBL" id="CP005077">
    <property type="protein sequence ID" value="AGM24661.1"/>
    <property type="molecule type" value="Genomic_DNA"/>
</dbReference>
<organism evidence="2 3">
    <name type="scientific">Spiroplasma chrysopicola DF-1</name>
    <dbReference type="NCBI Taxonomy" id="1276227"/>
    <lineage>
        <taxon>Bacteria</taxon>
        <taxon>Bacillati</taxon>
        <taxon>Mycoplasmatota</taxon>
        <taxon>Mollicutes</taxon>
        <taxon>Entomoplasmatales</taxon>
        <taxon>Spiroplasmataceae</taxon>
        <taxon>Spiroplasma</taxon>
    </lineage>
</organism>
<dbReference type="PATRIC" id="fig|1276227.3.peg.74"/>
<feature type="transmembrane region" description="Helical" evidence="1">
    <location>
        <begin position="40"/>
        <end position="64"/>
    </location>
</feature>
<keyword evidence="1" id="KW-1133">Transmembrane helix</keyword>
<protein>
    <submittedName>
        <fullName evidence="2">Uncharacterized protein</fullName>
    </submittedName>
</protein>
<evidence type="ECO:0000256" key="1">
    <source>
        <dbReference type="SAM" id="Phobius"/>
    </source>
</evidence>
<reference evidence="2 3" key="1">
    <citation type="journal article" date="2013" name="Genome Biol. Evol.">
        <title>Complete genomes of two dipteran-associated spiroplasmas provided insights into the origin, dynamics, and impacts of viral invasion in spiroplasma.</title>
        <authorList>
            <person name="Ku C."/>
            <person name="Lo W.S."/>
            <person name="Chen L.L."/>
            <person name="Kuo C.H."/>
        </authorList>
    </citation>
    <scope>NUCLEOTIDE SEQUENCE [LARGE SCALE GENOMIC DNA]</scope>
    <source>
        <strain evidence="2 3">DF-1</strain>
    </source>
</reference>
<gene>
    <name evidence="2" type="ORF">SCHRY_v1c00740</name>
</gene>
<name>R4UH65_9MOLU</name>